<dbReference type="OrthoDB" id="5278911at2759"/>
<dbReference type="Proteomes" id="UP000286134">
    <property type="component" value="Unassembled WGS sequence"/>
</dbReference>
<dbReference type="SUPFAM" id="SSF52047">
    <property type="entry name" value="RNI-like"/>
    <property type="match status" value="1"/>
</dbReference>
<reference evidence="2 3" key="1">
    <citation type="journal article" date="2018" name="BMC Genomics">
        <title>Comparative genome analyses reveal sequence features reflecting distinct modes of host-adaptation between dicot and monocot powdery mildew.</title>
        <authorList>
            <person name="Wu Y."/>
            <person name="Ma X."/>
            <person name="Pan Z."/>
            <person name="Kale S.D."/>
            <person name="Song Y."/>
            <person name="King H."/>
            <person name="Zhang Q."/>
            <person name="Presley C."/>
            <person name="Deng X."/>
            <person name="Wei C.I."/>
            <person name="Xiao S."/>
        </authorList>
    </citation>
    <scope>NUCLEOTIDE SEQUENCE [LARGE SCALE GENOMIC DNA]</scope>
    <source>
        <strain evidence="2">UMSG2</strain>
    </source>
</reference>
<dbReference type="InterPro" id="IPR032675">
    <property type="entry name" value="LRR_dom_sf"/>
</dbReference>
<organism evidence="2 3">
    <name type="scientific">Erysiphe neolycopersici</name>
    <dbReference type="NCBI Taxonomy" id="212602"/>
    <lineage>
        <taxon>Eukaryota</taxon>
        <taxon>Fungi</taxon>
        <taxon>Dikarya</taxon>
        <taxon>Ascomycota</taxon>
        <taxon>Pezizomycotina</taxon>
        <taxon>Leotiomycetes</taxon>
        <taxon>Erysiphales</taxon>
        <taxon>Erysiphaceae</taxon>
        <taxon>Erysiphe</taxon>
    </lineage>
</organism>
<keyword evidence="3" id="KW-1185">Reference proteome</keyword>
<dbReference type="STRING" id="212602.A0A420HV02"/>
<dbReference type="Gene3D" id="3.80.10.10">
    <property type="entry name" value="Ribonuclease Inhibitor"/>
    <property type="match status" value="1"/>
</dbReference>
<proteinExistence type="predicted"/>
<feature type="region of interest" description="Disordered" evidence="1">
    <location>
        <begin position="1"/>
        <end position="33"/>
    </location>
</feature>
<gene>
    <name evidence="2" type="ORF">OnM2_043078</name>
</gene>
<evidence type="ECO:0000313" key="3">
    <source>
        <dbReference type="Proteomes" id="UP000286134"/>
    </source>
</evidence>
<dbReference type="EMBL" id="MCFK01004388">
    <property type="protein sequence ID" value="RKF61253.1"/>
    <property type="molecule type" value="Genomic_DNA"/>
</dbReference>
<accession>A0A420HV02</accession>
<feature type="compositionally biased region" description="Polar residues" evidence="1">
    <location>
        <begin position="8"/>
        <end position="20"/>
    </location>
</feature>
<dbReference type="AlphaFoldDB" id="A0A420HV02"/>
<evidence type="ECO:0000256" key="1">
    <source>
        <dbReference type="SAM" id="MobiDB-lite"/>
    </source>
</evidence>
<protein>
    <submittedName>
        <fullName evidence="2">Putative tafazzin</fullName>
    </submittedName>
</protein>
<name>A0A420HV02_9PEZI</name>
<comment type="caution">
    <text evidence="2">The sequence shown here is derived from an EMBL/GenBank/DDBJ whole genome shotgun (WGS) entry which is preliminary data.</text>
</comment>
<sequence length="465" mass="52666">MPKKRFNTRYSKPASTSHPSLVSAVPTPASNRTHRQVTVNELIDSLRRSDLASIKASSSIINTPTLHPDLRRLLAEPEIPPPRPRSRDYRHLNTNLRSIAAGPAAPRSWVSEQLQCHPCLQKCEKIEHIRPFDINHLPGIYGVPSSSLRENCLKQIARNWNFLQVYEKHHLANIPSRLRSTLLSYLTVFGPESGVGFSGLKNIIVFPKSNIDECSARYIHNENFSRLDLSGAIGSSLSIEQVTGLVRYKSLPTSVETSILSWEDNLNLSISLIPPIPHLTHLSLSHPSLSVSWSALLSLTAYLPTLTHLSLAHWPIPLPTQISVSNVSNQLLNEIYKFSNTKKVSQILDDYYSNATRTLRKLANHLPGLKYLDLTGCQAWFKVLVAYDIEDLYRGIEWGKHWTQLQTLKLQSGLEVTKDSEEWKIKHRLQAYECALEVENKILSLLRQSKTRGMNFTWIQIVKDT</sequence>
<evidence type="ECO:0000313" key="2">
    <source>
        <dbReference type="EMBL" id="RKF61253.1"/>
    </source>
</evidence>